<sequence length="224" mass="24928">MISYVTCALTALNLDLCVSSVTIRDMLVLVTALAAVVVAGLVVAGSPYTPYTPSGLLSLSPSLPSPTDSSSTNTIQPTSPVLEEMIPFPANQDDSLWPAADEYKTGLGLTFKDADSDIARRMNMVALHTIVYDMDDDFFDFAPPRAGHLEGVEFEELLLDDVADPSLGYWDAMGESEREFTWRTEYGDDSWLFDRPLYTEIEEKKSVWRRIGSGLKKKVLRRRF</sequence>
<keyword evidence="1" id="KW-1133">Transmembrane helix</keyword>
<evidence type="ECO:0000256" key="1">
    <source>
        <dbReference type="SAM" id="Phobius"/>
    </source>
</evidence>
<name>A0ABR2ZPR1_9AGAR</name>
<accession>A0ABR2ZPR1</accession>
<keyword evidence="1" id="KW-0472">Membrane</keyword>
<keyword evidence="3" id="KW-1185">Reference proteome</keyword>
<feature type="transmembrane region" description="Helical" evidence="1">
    <location>
        <begin position="27"/>
        <end position="48"/>
    </location>
</feature>
<dbReference type="EMBL" id="JBBXMP010000088">
    <property type="protein sequence ID" value="KAL0063127.1"/>
    <property type="molecule type" value="Genomic_DNA"/>
</dbReference>
<proteinExistence type="predicted"/>
<gene>
    <name evidence="2" type="ORF">AAF712_010035</name>
</gene>
<evidence type="ECO:0000313" key="2">
    <source>
        <dbReference type="EMBL" id="KAL0063127.1"/>
    </source>
</evidence>
<keyword evidence="1" id="KW-0812">Transmembrane</keyword>
<protein>
    <submittedName>
        <fullName evidence="2">Uncharacterized protein</fullName>
    </submittedName>
</protein>
<evidence type="ECO:0000313" key="3">
    <source>
        <dbReference type="Proteomes" id="UP001437256"/>
    </source>
</evidence>
<organism evidence="2 3">
    <name type="scientific">Marasmius tenuissimus</name>
    <dbReference type="NCBI Taxonomy" id="585030"/>
    <lineage>
        <taxon>Eukaryota</taxon>
        <taxon>Fungi</taxon>
        <taxon>Dikarya</taxon>
        <taxon>Basidiomycota</taxon>
        <taxon>Agaricomycotina</taxon>
        <taxon>Agaricomycetes</taxon>
        <taxon>Agaricomycetidae</taxon>
        <taxon>Agaricales</taxon>
        <taxon>Marasmiineae</taxon>
        <taxon>Marasmiaceae</taxon>
        <taxon>Marasmius</taxon>
    </lineage>
</organism>
<dbReference type="Proteomes" id="UP001437256">
    <property type="component" value="Unassembled WGS sequence"/>
</dbReference>
<comment type="caution">
    <text evidence="2">The sequence shown here is derived from an EMBL/GenBank/DDBJ whole genome shotgun (WGS) entry which is preliminary data.</text>
</comment>
<reference evidence="2 3" key="1">
    <citation type="submission" date="2024-05" db="EMBL/GenBank/DDBJ databases">
        <title>A draft genome resource for the thread blight pathogen Marasmius tenuissimus strain MS-2.</title>
        <authorList>
            <person name="Yulfo-Soto G.E."/>
            <person name="Baruah I.K."/>
            <person name="Amoako-Attah I."/>
            <person name="Bukari Y."/>
            <person name="Meinhardt L.W."/>
            <person name="Bailey B.A."/>
            <person name="Cohen S.P."/>
        </authorList>
    </citation>
    <scope>NUCLEOTIDE SEQUENCE [LARGE SCALE GENOMIC DNA]</scope>
    <source>
        <strain evidence="2 3">MS-2</strain>
    </source>
</reference>